<sequence>MLLGTPLLWIEGNKVYREIVMLYKPAYLEAKLHKDKAAIVKQVQSHLQEQGFEFVQNAKGTWVEAPPKTVRRKVVQALREGCPELRIHLKAGNLLKNDAPVLDHPKKENETEAIDALTDATIGEGWVSLDTDALVPEGTSDDGVLVEALGNFDTHWLDHIPIWDDAELEASFVDLMSELWDHDAETSTN</sequence>
<dbReference type="Proteomes" id="UP001153069">
    <property type="component" value="Unassembled WGS sequence"/>
</dbReference>
<evidence type="ECO:0000313" key="2">
    <source>
        <dbReference type="EMBL" id="CAB9503494.1"/>
    </source>
</evidence>
<dbReference type="InterPro" id="IPR049227">
    <property type="entry name" value="DUF6824"/>
</dbReference>
<reference evidence="2" key="1">
    <citation type="submission" date="2020-06" db="EMBL/GenBank/DDBJ databases">
        <authorList>
            <consortium name="Plant Systems Biology data submission"/>
        </authorList>
    </citation>
    <scope>NUCLEOTIDE SEQUENCE</scope>
    <source>
        <strain evidence="2">D6</strain>
    </source>
</reference>
<feature type="domain" description="DUF6824" evidence="1">
    <location>
        <begin position="10"/>
        <end position="80"/>
    </location>
</feature>
<accession>A0A9N8DPE5</accession>
<organism evidence="2 3">
    <name type="scientific">Seminavis robusta</name>
    <dbReference type="NCBI Taxonomy" id="568900"/>
    <lineage>
        <taxon>Eukaryota</taxon>
        <taxon>Sar</taxon>
        <taxon>Stramenopiles</taxon>
        <taxon>Ochrophyta</taxon>
        <taxon>Bacillariophyta</taxon>
        <taxon>Bacillariophyceae</taxon>
        <taxon>Bacillariophycidae</taxon>
        <taxon>Naviculales</taxon>
        <taxon>Naviculaceae</taxon>
        <taxon>Seminavis</taxon>
    </lineage>
</organism>
<dbReference type="Pfam" id="PF20710">
    <property type="entry name" value="DUF6824"/>
    <property type="match status" value="1"/>
</dbReference>
<dbReference type="AlphaFoldDB" id="A0A9N8DPE5"/>
<protein>
    <recommendedName>
        <fullName evidence="1">DUF6824 domain-containing protein</fullName>
    </recommendedName>
</protein>
<evidence type="ECO:0000259" key="1">
    <source>
        <dbReference type="Pfam" id="PF20710"/>
    </source>
</evidence>
<comment type="caution">
    <text evidence="2">The sequence shown here is derived from an EMBL/GenBank/DDBJ whole genome shotgun (WGS) entry which is preliminary data.</text>
</comment>
<name>A0A9N8DPE5_9STRA</name>
<keyword evidence="3" id="KW-1185">Reference proteome</keyword>
<gene>
    <name evidence="2" type="ORF">SEMRO_167_G074550.1</name>
</gene>
<dbReference type="EMBL" id="CAICTM010000166">
    <property type="protein sequence ID" value="CAB9503494.1"/>
    <property type="molecule type" value="Genomic_DNA"/>
</dbReference>
<evidence type="ECO:0000313" key="3">
    <source>
        <dbReference type="Proteomes" id="UP001153069"/>
    </source>
</evidence>
<proteinExistence type="predicted"/>